<proteinExistence type="predicted"/>
<dbReference type="EMBL" id="PCTR01000133">
    <property type="protein sequence ID" value="PIP85393.1"/>
    <property type="molecule type" value="Genomic_DNA"/>
</dbReference>
<dbReference type="Proteomes" id="UP000231136">
    <property type="component" value="Unassembled WGS sequence"/>
</dbReference>
<organism evidence="1 2">
    <name type="scientific">Candidatus Collierbacteria bacterium CG22_combo_CG10-13_8_21_14_all_43_12</name>
    <dbReference type="NCBI Taxonomy" id="1974537"/>
    <lineage>
        <taxon>Bacteria</taxon>
        <taxon>Candidatus Collieribacteriota</taxon>
    </lineage>
</organism>
<evidence type="ECO:0000313" key="2">
    <source>
        <dbReference type="Proteomes" id="UP000231136"/>
    </source>
</evidence>
<name>A0A2H0DT90_9BACT</name>
<protein>
    <submittedName>
        <fullName evidence="1">Uncharacterized protein</fullName>
    </submittedName>
</protein>
<accession>A0A2H0DT90</accession>
<evidence type="ECO:0000313" key="1">
    <source>
        <dbReference type="EMBL" id="PIP85393.1"/>
    </source>
</evidence>
<dbReference type="AlphaFoldDB" id="A0A2H0DT90"/>
<reference evidence="1 2" key="1">
    <citation type="submission" date="2017-09" db="EMBL/GenBank/DDBJ databases">
        <title>Depth-based differentiation of microbial function through sediment-hosted aquifers and enrichment of novel symbionts in the deep terrestrial subsurface.</title>
        <authorList>
            <person name="Probst A.J."/>
            <person name="Ladd B."/>
            <person name="Jarett J.K."/>
            <person name="Geller-Mcgrath D.E."/>
            <person name="Sieber C.M."/>
            <person name="Emerson J.B."/>
            <person name="Anantharaman K."/>
            <person name="Thomas B.C."/>
            <person name="Malmstrom R."/>
            <person name="Stieglmeier M."/>
            <person name="Klingl A."/>
            <person name="Woyke T."/>
            <person name="Ryan C.M."/>
            <person name="Banfield J.F."/>
        </authorList>
    </citation>
    <scope>NUCLEOTIDE SEQUENCE [LARGE SCALE GENOMIC DNA]</scope>
    <source>
        <strain evidence="1">CG22_combo_CG10-13_8_21_14_all_43_12</strain>
    </source>
</reference>
<comment type="caution">
    <text evidence="1">The sequence shown here is derived from an EMBL/GenBank/DDBJ whole genome shotgun (WGS) entry which is preliminary data.</text>
</comment>
<gene>
    <name evidence="1" type="ORF">COW83_04535</name>
</gene>
<sequence>MESAVNSIFSPIFPDKPNSWVLAETLDIDKLRKEAVAIPTEIEKEDRGHYWWEDKPLMDFYQTVFQSGCFST</sequence>